<feature type="transmembrane region" description="Helical" evidence="18">
    <location>
        <begin position="128"/>
        <end position="151"/>
    </location>
</feature>
<keyword evidence="17 18" id="KW-0472">Membrane</keyword>
<evidence type="ECO:0000256" key="10">
    <source>
        <dbReference type="ARBA" id="ARBA00022692"/>
    </source>
</evidence>
<evidence type="ECO:0000256" key="13">
    <source>
        <dbReference type="ARBA" id="ARBA00022824"/>
    </source>
</evidence>
<dbReference type="GO" id="GO:0005524">
    <property type="term" value="F:ATP binding"/>
    <property type="evidence" value="ECO:0007669"/>
    <property type="project" value="InterPro"/>
</dbReference>
<keyword evidence="13" id="KW-0256">Endoplasmic reticulum</keyword>
<dbReference type="GO" id="GO:0005789">
    <property type="term" value="C:endoplasmic reticulum membrane"/>
    <property type="evidence" value="ECO:0007669"/>
    <property type="project" value="UniProtKB-SubCell"/>
</dbReference>
<dbReference type="GO" id="GO:0015439">
    <property type="term" value="F:ABC-type heme transporter activity"/>
    <property type="evidence" value="ECO:0007669"/>
    <property type="project" value="TreeGrafter"/>
</dbReference>
<dbReference type="PROSITE" id="PS50893">
    <property type="entry name" value="ABC_TRANSPORTER_2"/>
    <property type="match status" value="1"/>
</dbReference>
<feature type="domain" description="ABC transporter" evidence="19">
    <location>
        <begin position="591"/>
        <end position="773"/>
    </location>
</feature>
<dbReference type="InterPro" id="IPR017871">
    <property type="entry name" value="ABC_transporter-like_CS"/>
</dbReference>
<evidence type="ECO:0000256" key="2">
    <source>
        <dbReference type="ARBA" id="ARBA00004225"/>
    </source>
</evidence>
<feature type="transmembrane region" description="Helical" evidence="18">
    <location>
        <begin position="24"/>
        <end position="42"/>
    </location>
</feature>
<feature type="transmembrane region" description="Helical" evidence="18">
    <location>
        <begin position="530"/>
        <end position="551"/>
    </location>
</feature>
<organism evidence="21 22">
    <name type="scientific">Pinctada imbricata</name>
    <name type="common">Atlantic pearl-oyster</name>
    <name type="synonym">Pinctada martensii</name>
    <dbReference type="NCBI Taxonomy" id="66713"/>
    <lineage>
        <taxon>Eukaryota</taxon>
        <taxon>Metazoa</taxon>
        <taxon>Spiralia</taxon>
        <taxon>Lophotrochozoa</taxon>
        <taxon>Mollusca</taxon>
        <taxon>Bivalvia</taxon>
        <taxon>Autobranchia</taxon>
        <taxon>Pteriomorphia</taxon>
        <taxon>Pterioida</taxon>
        <taxon>Pterioidea</taxon>
        <taxon>Pteriidae</taxon>
        <taxon>Pinctada</taxon>
    </lineage>
</organism>
<comment type="caution">
    <text evidence="21">The sequence shown here is derived from an EMBL/GenBank/DDBJ whole genome shotgun (WGS) entry which is preliminary data.</text>
</comment>
<dbReference type="PROSITE" id="PS00211">
    <property type="entry name" value="ABC_TRANSPORTER_1"/>
    <property type="match status" value="1"/>
</dbReference>
<dbReference type="InterPro" id="IPR027417">
    <property type="entry name" value="P-loop_NTPase"/>
</dbReference>
<feature type="transmembrane region" description="Helical" evidence="18">
    <location>
        <begin position="96"/>
        <end position="116"/>
    </location>
</feature>
<dbReference type="InterPro" id="IPR039421">
    <property type="entry name" value="Type_1_exporter"/>
</dbReference>
<comment type="subunit">
    <text evidence="7">Homodimer.</text>
</comment>
<dbReference type="GO" id="GO:0016887">
    <property type="term" value="F:ATP hydrolysis activity"/>
    <property type="evidence" value="ECO:0007669"/>
    <property type="project" value="InterPro"/>
</dbReference>
<evidence type="ECO:0000256" key="3">
    <source>
        <dbReference type="ARBA" id="ARBA00004294"/>
    </source>
</evidence>
<dbReference type="PANTHER" id="PTHR24221">
    <property type="entry name" value="ATP-BINDING CASSETTE SUB-FAMILY B"/>
    <property type="match status" value="1"/>
</dbReference>
<feature type="transmembrane region" description="Helical" evidence="18">
    <location>
        <begin position="171"/>
        <end position="191"/>
    </location>
</feature>
<keyword evidence="11" id="KW-0967">Endosome</keyword>
<comment type="subcellular location">
    <subcellularLocation>
        <location evidence="6">Cell membrane</location>
        <topology evidence="6">Multi-pass membrane protein</topology>
    </subcellularLocation>
    <subcellularLocation>
        <location evidence="1">Early endosome membrane</location>
    </subcellularLocation>
    <subcellularLocation>
        <location evidence="5">Endoplasmic reticulum membrane</location>
        <topology evidence="5">Multi-pass membrane protein</topology>
    </subcellularLocation>
    <subcellularLocation>
        <location evidence="4">Endosome membrane</location>
        <topology evidence="4">Multi-pass membrane protein</topology>
    </subcellularLocation>
    <subcellularLocation>
        <location evidence="2">Mitochondrion membrane</location>
        <topology evidence="2">Multi-pass membrane protein</topology>
    </subcellularLocation>
    <subcellularLocation>
        <location evidence="3">Mitochondrion outer membrane</location>
    </subcellularLocation>
</comment>
<keyword evidence="22" id="KW-1185">Reference proteome</keyword>
<keyword evidence="8" id="KW-0813">Transport</keyword>
<evidence type="ECO:0008006" key="23">
    <source>
        <dbReference type="Google" id="ProtNLM"/>
    </source>
</evidence>
<dbReference type="GO" id="GO:0005774">
    <property type="term" value="C:vacuolar membrane"/>
    <property type="evidence" value="ECO:0007669"/>
    <property type="project" value="TreeGrafter"/>
</dbReference>
<evidence type="ECO:0000256" key="17">
    <source>
        <dbReference type="ARBA" id="ARBA00023136"/>
    </source>
</evidence>
<feature type="transmembrane region" description="Helical" evidence="18">
    <location>
        <begin position="63"/>
        <end position="84"/>
    </location>
</feature>
<evidence type="ECO:0000256" key="15">
    <source>
        <dbReference type="ARBA" id="ARBA00022989"/>
    </source>
</evidence>
<keyword evidence="9" id="KW-1003">Cell membrane</keyword>
<dbReference type="Pfam" id="PF00664">
    <property type="entry name" value="ABC_membrane"/>
    <property type="match status" value="1"/>
</dbReference>
<dbReference type="InterPro" id="IPR011527">
    <property type="entry name" value="ABC1_TM_dom"/>
</dbReference>
<evidence type="ECO:0000256" key="16">
    <source>
        <dbReference type="ARBA" id="ARBA00023128"/>
    </source>
</evidence>
<evidence type="ECO:0000256" key="7">
    <source>
        <dbReference type="ARBA" id="ARBA00011738"/>
    </source>
</evidence>
<keyword evidence="12" id="KW-1000">Mitochondrion outer membrane</keyword>
<feature type="transmembrane region" description="Helical" evidence="18">
    <location>
        <begin position="499"/>
        <end position="518"/>
    </location>
</feature>
<evidence type="ECO:0000256" key="9">
    <source>
        <dbReference type="ARBA" id="ARBA00022475"/>
    </source>
</evidence>
<dbReference type="InterPro" id="IPR003439">
    <property type="entry name" value="ABC_transporter-like_ATP-bd"/>
</dbReference>
<dbReference type="CDD" id="cd18581">
    <property type="entry name" value="ABC_6TM_ABCB6"/>
    <property type="match status" value="1"/>
</dbReference>
<evidence type="ECO:0000259" key="20">
    <source>
        <dbReference type="PROSITE" id="PS50929"/>
    </source>
</evidence>
<name>A0AA88YGY8_PINIB</name>
<evidence type="ECO:0000256" key="12">
    <source>
        <dbReference type="ARBA" id="ARBA00022787"/>
    </source>
</evidence>
<dbReference type="Pfam" id="PF00005">
    <property type="entry name" value="ABC_tran"/>
    <property type="match status" value="1"/>
</dbReference>
<dbReference type="PROSITE" id="PS50929">
    <property type="entry name" value="ABC_TM1F"/>
    <property type="match status" value="1"/>
</dbReference>
<dbReference type="GO" id="GO:0005886">
    <property type="term" value="C:plasma membrane"/>
    <property type="evidence" value="ECO:0007669"/>
    <property type="project" value="UniProtKB-SubCell"/>
</dbReference>
<dbReference type="EMBL" id="VSWD01000006">
    <property type="protein sequence ID" value="KAK3099268.1"/>
    <property type="molecule type" value="Genomic_DNA"/>
</dbReference>
<dbReference type="GO" id="GO:0031901">
    <property type="term" value="C:early endosome membrane"/>
    <property type="evidence" value="ECO:0007669"/>
    <property type="project" value="UniProtKB-SubCell"/>
</dbReference>
<evidence type="ECO:0000256" key="18">
    <source>
        <dbReference type="SAM" id="Phobius"/>
    </source>
</evidence>
<reference evidence="21" key="1">
    <citation type="submission" date="2019-08" db="EMBL/GenBank/DDBJ databases">
        <title>The improved chromosome-level genome for the pearl oyster Pinctada fucata martensii using PacBio sequencing and Hi-C.</title>
        <authorList>
            <person name="Zheng Z."/>
        </authorList>
    </citation>
    <scope>NUCLEOTIDE SEQUENCE</scope>
    <source>
        <strain evidence="21">ZZ-2019</strain>
        <tissue evidence="21">Adductor muscle</tissue>
    </source>
</reference>
<evidence type="ECO:0000313" key="21">
    <source>
        <dbReference type="EMBL" id="KAK3099268.1"/>
    </source>
</evidence>
<dbReference type="SUPFAM" id="SSF90123">
    <property type="entry name" value="ABC transporter transmembrane region"/>
    <property type="match status" value="1"/>
</dbReference>
<feature type="domain" description="ABC transmembrane type-1" evidence="20">
    <location>
        <begin position="254"/>
        <end position="556"/>
    </location>
</feature>
<evidence type="ECO:0000256" key="8">
    <source>
        <dbReference type="ARBA" id="ARBA00022448"/>
    </source>
</evidence>
<evidence type="ECO:0000313" key="22">
    <source>
        <dbReference type="Proteomes" id="UP001186944"/>
    </source>
</evidence>
<keyword evidence="16" id="KW-0496">Mitochondrion</keyword>
<dbReference type="InterPro" id="IPR036640">
    <property type="entry name" value="ABC1_TM_sf"/>
</dbReference>
<evidence type="ECO:0000256" key="5">
    <source>
        <dbReference type="ARBA" id="ARBA00004477"/>
    </source>
</evidence>
<sequence>MKWCDHNFTGIWVYSGMNRCFQEVVSTTILLIFMLTAGCYQCSVYKKSSKRIGSTFKPTSIGLFFQVLLTLLLIAETLIHIILLDTTIGTKEVFGYELYEAMAEAFVWIASLRLLFLERDRALPNSGWRGHGAVLLIFWTLAFVKETLYFISWNNKTYFWQMVDDADYAEFSLWFIRIFIVSILLVLGFVAPSRPRSHYNIFESIHDEKKSKKKGRGKKSKHMDTTWANIMGKVVMMAPYVWPKGSICRQMIVFFCVLILVAGRITNLFVPMYAKAIIDSLSPTEDPVTEKVIWPVFRWDLVLIWALLNYLKGGGTGSTGFLNNARAFLWIRVQQYTTRKIQLKFLTHIHGLSLRWHLERKTGEVLRVVDRGTKSINNLLNYVVFNVFPTLADVIVAIVYFVTAFDYIFGIIVLLTMGAYLAVTIWITEWRTKFRRDQNKMDNETNQTAVDSLLNFETVKYYGASEWEVNRYDQAIVRFQTAEWKSNASLNLLSALQNFFISGGLLAGSLLCAYAVTADIPGVNLTVGDYILFGTYLVQLYGPLNWLGSYYRMIQQAFIDMENMFELLDEKAEIEDKPGALDLRLPSGGEICFKDVYFSYEPQREVLHGISFTVPAGKTYALVKQNSLRQNIGVVPQDTVLFNADIKYNIRYGNVNSPDIDVVNAAEAADIHDRIQEFPDAYETVVGERGLKLSGGEKQRVAIARTILKNPAICLLDEATSALDTRTERIIQTSLDQICQNRTTLIVAHRLSTIIHADQILVFKDGHIIEKGT</sequence>
<dbReference type="Pfam" id="PF16185">
    <property type="entry name" value="MTABC_N"/>
    <property type="match status" value="1"/>
</dbReference>
<proteinExistence type="predicted"/>
<feature type="transmembrane region" description="Helical" evidence="18">
    <location>
        <begin position="407"/>
        <end position="427"/>
    </location>
</feature>
<evidence type="ECO:0000256" key="1">
    <source>
        <dbReference type="ARBA" id="ARBA00004146"/>
    </source>
</evidence>
<accession>A0AA88YGY8</accession>
<keyword evidence="15 18" id="KW-1133">Transmembrane helix</keyword>
<evidence type="ECO:0000256" key="6">
    <source>
        <dbReference type="ARBA" id="ARBA00004651"/>
    </source>
</evidence>
<gene>
    <name evidence="21" type="ORF">FSP39_001923</name>
</gene>
<evidence type="ECO:0000256" key="4">
    <source>
        <dbReference type="ARBA" id="ARBA00004337"/>
    </source>
</evidence>
<dbReference type="GO" id="GO:0020037">
    <property type="term" value="F:heme binding"/>
    <property type="evidence" value="ECO:0007669"/>
    <property type="project" value="TreeGrafter"/>
</dbReference>
<keyword evidence="14" id="KW-1278">Translocase</keyword>
<dbReference type="Gene3D" id="1.20.1560.10">
    <property type="entry name" value="ABC transporter type 1, transmembrane domain"/>
    <property type="match status" value="1"/>
</dbReference>
<dbReference type="AlphaFoldDB" id="A0AA88YGY8"/>
<dbReference type="SUPFAM" id="SSF52540">
    <property type="entry name" value="P-loop containing nucleoside triphosphate hydrolases"/>
    <property type="match status" value="1"/>
</dbReference>
<evidence type="ECO:0000259" key="19">
    <source>
        <dbReference type="PROSITE" id="PS50893"/>
    </source>
</evidence>
<dbReference type="Gene3D" id="3.40.50.300">
    <property type="entry name" value="P-loop containing nucleotide triphosphate hydrolases"/>
    <property type="match status" value="2"/>
</dbReference>
<keyword evidence="10 18" id="KW-0812">Transmembrane</keyword>
<feature type="transmembrane region" description="Helical" evidence="18">
    <location>
        <begin position="379"/>
        <end position="401"/>
    </location>
</feature>
<feature type="transmembrane region" description="Helical" evidence="18">
    <location>
        <begin position="252"/>
        <end position="272"/>
    </location>
</feature>
<dbReference type="Proteomes" id="UP001186944">
    <property type="component" value="Unassembled WGS sequence"/>
</dbReference>
<evidence type="ECO:0000256" key="14">
    <source>
        <dbReference type="ARBA" id="ARBA00022967"/>
    </source>
</evidence>
<dbReference type="InterPro" id="IPR032410">
    <property type="entry name" value="ABCB6_N"/>
</dbReference>
<evidence type="ECO:0000256" key="11">
    <source>
        <dbReference type="ARBA" id="ARBA00022753"/>
    </source>
</evidence>
<dbReference type="PANTHER" id="PTHR24221:SF654">
    <property type="entry name" value="ATP-BINDING CASSETTE SUB-FAMILY B MEMBER 6"/>
    <property type="match status" value="1"/>
</dbReference>
<protein>
    <recommendedName>
        <fullName evidence="23">ATP-binding cassette sub-family B member 6, mitochondrial</fullName>
    </recommendedName>
</protein>
<dbReference type="GO" id="GO:0005741">
    <property type="term" value="C:mitochondrial outer membrane"/>
    <property type="evidence" value="ECO:0007669"/>
    <property type="project" value="UniProtKB-SubCell"/>
</dbReference>